<dbReference type="Proteomes" id="UP000255167">
    <property type="component" value="Unassembled WGS sequence"/>
</dbReference>
<proteinExistence type="predicted"/>
<evidence type="ECO:0000313" key="1">
    <source>
        <dbReference type="EMBL" id="STW46901.1"/>
    </source>
</evidence>
<protein>
    <submittedName>
        <fullName evidence="1">Uncharacterized protein</fullName>
    </submittedName>
</protein>
<organism evidence="1 2">
    <name type="scientific">Klebsiella pneumoniae</name>
    <dbReference type="NCBI Taxonomy" id="573"/>
    <lineage>
        <taxon>Bacteria</taxon>
        <taxon>Pseudomonadati</taxon>
        <taxon>Pseudomonadota</taxon>
        <taxon>Gammaproteobacteria</taxon>
        <taxon>Enterobacterales</taxon>
        <taxon>Enterobacteriaceae</taxon>
        <taxon>Klebsiella/Raoultella group</taxon>
        <taxon>Klebsiella</taxon>
        <taxon>Klebsiella pneumoniae complex</taxon>
    </lineage>
</organism>
<gene>
    <name evidence="1" type="ORF">NCTC9617_03432</name>
</gene>
<accession>A0A060VEX8</accession>
<name>A0A060VEX8_KLEPN</name>
<dbReference type="EMBL" id="UGNC01000005">
    <property type="protein sequence ID" value="STW46901.1"/>
    <property type="molecule type" value="Genomic_DNA"/>
</dbReference>
<dbReference type="AlphaFoldDB" id="A0A060VEX8"/>
<sequence length="67" mass="7672">MSNEDEFFAEMHPQIAQVIGIAVMQLLVEKQSISKNTIIEMIQVLWQGDQVELAVELALDVLMQREE</sequence>
<evidence type="ECO:0000313" key="2">
    <source>
        <dbReference type="Proteomes" id="UP000255167"/>
    </source>
</evidence>
<reference evidence="1 2" key="1">
    <citation type="submission" date="2018-06" db="EMBL/GenBank/DDBJ databases">
        <authorList>
            <consortium name="Pathogen Informatics"/>
            <person name="Doyle S."/>
        </authorList>
    </citation>
    <scope>NUCLEOTIDE SEQUENCE [LARGE SCALE GENOMIC DNA]</scope>
    <source>
        <strain evidence="1 2">NCTC9617</strain>
    </source>
</reference>